<dbReference type="GO" id="GO:0005615">
    <property type="term" value="C:extracellular space"/>
    <property type="evidence" value="ECO:0007669"/>
    <property type="project" value="TreeGrafter"/>
</dbReference>
<feature type="non-terminal residue" evidence="7">
    <location>
        <position position="1"/>
    </location>
</feature>
<dbReference type="EMBL" id="JARJCM010000192">
    <property type="protein sequence ID" value="KAJ7023202.1"/>
    <property type="molecule type" value="Genomic_DNA"/>
</dbReference>
<keyword evidence="3" id="KW-0720">Serine protease</keyword>
<evidence type="ECO:0000313" key="8">
    <source>
        <dbReference type="Proteomes" id="UP001218188"/>
    </source>
</evidence>
<keyword evidence="8" id="KW-1185">Reference proteome</keyword>
<dbReference type="PROSITE" id="PS51892">
    <property type="entry name" value="SUBTILASE"/>
    <property type="match status" value="1"/>
</dbReference>
<keyword evidence="3" id="KW-0378">Hydrolase</keyword>
<feature type="compositionally biased region" description="Polar residues" evidence="5">
    <location>
        <begin position="16"/>
        <end position="25"/>
    </location>
</feature>
<comment type="caution">
    <text evidence="4">Lacks conserved residue(s) required for the propagation of feature annotation.</text>
</comment>
<dbReference type="AlphaFoldDB" id="A0AAD6SCU7"/>
<comment type="caution">
    <text evidence="7">The sequence shown here is derived from an EMBL/GenBank/DDBJ whole genome shotgun (WGS) entry which is preliminary data.</text>
</comment>
<gene>
    <name evidence="7" type="ORF">C8F04DRAFT_933954</name>
</gene>
<dbReference type="SUPFAM" id="SSF52743">
    <property type="entry name" value="Subtilisin-like"/>
    <property type="match status" value="1"/>
</dbReference>
<proteinExistence type="inferred from homology"/>
<dbReference type="PANTHER" id="PTHR43806">
    <property type="entry name" value="PEPTIDASE S8"/>
    <property type="match status" value="1"/>
</dbReference>
<dbReference type="GO" id="GO:0006508">
    <property type="term" value="P:proteolysis"/>
    <property type="evidence" value="ECO:0007669"/>
    <property type="project" value="UniProtKB-KW"/>
</dbReference>
<dbReference type="PANTHER" id="PTHR43806:SF58">
    <property type="entry name" value="ALKALINE PROTEASE 1-RELATED"/>
    <property type="match status" value="1"/>
</dbReference>
<evidence type="ECO:0000256" key="3">
    <source>
        <dbReference type="ARBA" id="ARBA00022825"/>
    </source>
</evidence>
<evidence type="ECO:0000256" key="1">
    <source>
        <dbReference type="ARBA" id="ARBA00011073"/>
    </source>
</evidence>
<protein>
    <submittedName>
        <fullName evidence="7">Peptidase S8/S53 domain-containing protein</fullName>
    </submittedName>
</protein>
<name>A0AAD6SCU7_9AGAR</name>
<feature type="compositionally biased region" description="Polar residues" evidence="5">
    <location>
        <begin position="34"/>
        <end position="46"/>
    </location>
</feature>
<evidence type="ECO:0000256" key="5">
    <source>
        <dbReference type="SAM" id="MobiDB-lite"/>
    </source>
</evidence>
<dbReference type="InterPro" id="IPR000209">
    <property type="entry name" value="Peptidase_S8/S53_dom"/>
</dbReference>
<accession>A0AAD6SCU7</accession>
<evidence type="ECO:0000256" key="2">
    <source>
        <dbReference type="ARBA" id="ARBA00022670"/>
    </source>
</evidence>
<feature type="non-terminal residue" evidence="7">
    <location>
        <position position="88"/>
    </location>
</feature>
<dbReference type="InterPro" id="IPR050131">
    <property type="entry name" value="Peptidase_S8_subtilisin-like"/>
</dbReference>
<dbReference type="Gene3D" id="3.40.50.200">
    <property type="entry name" value="Peptidase S8/S53 domain"/>
    <property type="match status" value="1"/>
</dbReference>
<reference evidence="7" key="1">
    <citation type="submission" date="2023-03" db="EMBL/GenBank/DDBJ databases">
        <title>Massive genome expansion in bonnet fungi (Mycena s.s.) driven by repeated elements and novel gene families across ecological guilds.</title>
        <authorList>
            <consortium name="Lawrence Berkeley National Laboratory"/>
            <person name="Harder C.B."/>
            <person name="Miyauchi S."/>
            <person name="Viragh M."/>
            <person name="Kuo A."/>
            <person name="Thoen E."/>
            <person name="Andreopoulos B."/>
            <person name="Lu D."/>
            <person name="Skrede I."/>
            <person name="Drula E."/>
            <person name="Henrissat B."/>
            <person name="Morin E."/>
            <person name="Kohler A."/>
            <person name="Barry K."/>
            <person name="LaButti K."/>
            <person name="Morin E."/>
            <person name="Salamov A."/>
            <person name="Lipzen A."/>
            <person name="Mereny Z."/>
            <person name="Hegedus B."/>
            <person name="Baldrian P."/>
            <person name="Stursova M."/>
            <person name="Weitz H."/>
            <person name="Taylor A."/>
            <person name="Grigoriev I.V."/>
            <person name="Nagy L.G."/>
            <person name="Martin F."/>
            <person name="Kauserud H."/>
        </authorList>
    </citation>
    <scope>NUCLEOTIDE SEQUENCE</scope>
    <source>
        <strain evidence="7">CBHHK200</strain>
    </source>
</reference>
<dbReference type="InterPro" id="IPR036852">
    <property type="entry name" value="Peptidase_S8/S53_dom_sf"/>
</dbReference>
<evidence type="ECO:0000313" key="7">
    <source>
        <dbReference type="EMBL" id="KAJ7023202.1"/>
    </source>
</evidence>
<organism evidence="7 8">
    <name type="scientific">Mycena alexandri</name>
    <dbReference type="NCBI Taxonomy" id="1745969"/>
    <lineage>
        <taxon>Eukaryota</taxon>
        <taxon>Fungi</taxon>
        <taxon>Dikarya</taxon>
        <taxon>Basidiomycota</taxon>
        <taxon>Agaricomycotina</taxon>
        <taxon>Agaricomycetes</taxon>
        <taxon>Agaricomycetidae</taxon>
        <taxon>Agaricales</taxon>
        <taxon>Marasmiineae</taxon>
        <taxon>Mycenaceae</taxon>
        <taxon>Mycena</taxon>
    </lineage>
</organism>
<evidence type="ECO:0000256" key="4">
    <source>
        <dbReference type="PROSITE-ProRule" id="PRU01240"/>
    </source>
</evidence>
<feature type="domain" description="Peptidase S8/S53" evidence="6">
    <location>
        <begin position="3"/>
        <end position="87"/>
    </location>
</feature>
<dbReference type="GO" id="GO:0004252">
    <property type="term" value="F:serine-type endopeptidase activity"/>
    <property type="evidence" value="ECO:0007669"/>
    <property type="project" value="InterPro"/>
</dbReference>
<sequence length="88" mass="8628">PQVAAGNQKALAHTRSPASASTVITVGTLDRSDTPQQDSNHGSSVSVFAPGTHILSCGVSSTTATATKSGSSMAAAFVSGIVATVISL</sequence>
<evidence type="ECO:0000259" key="6">
    <source>
        <dbReference type="Pfam" id="PF00082"/>
    </source>
</evidence>
<dbReference type="Proteomes" id="UP001218188">
    <property type="component" value="Unassembled WGS sequence"/>
</dbReference>
<keyword evidence="2" id="KW-0645">Protease</keyword>
<comment type="similarity">
    <text evidence="1 4">Belongs to the peptidase S8 family.</text>
</comment>
<dbReference type="Pfam" id="PF00082">
    <property type="entry name" value="Peptidase_S8"/>
    <property type="match status" value="1"/>
</dbReference>
<feature type="region of interest" description="Disordered" evidence="5">
    <location>
        <begin position="1"/>
        <end position="46"/>
    </location>
</feature>